<protein>
    <submittedName>
        <fullName evidence="2">Uncharacterized protein</fullName>
    </submittedName>
</protein>
<evidence type="ECO:0000313" key="3">
    <source>
        <dbReference type="Proteomes" id="UP001218218"/>
    </source>
</evidence>
<dbReference type="EMBL" id="JARIHO010000017">
    <property type="protein sequence ID" value="KAJ7348263.1"/>
    <property type="molecule type" value="Genomic_DNA"/>
</dbReference>
<dbReference type="AlphaFoldDB" id="A0AAD7A2I0"/>
<keyword evidence="3" id="KW-1185">Reference proteome</keyword>
<feature type="region of interest" description="Disordered" evidence="1">
    <location>
        <begin position="1"/>
        <end position="38"/>
    </location>
</feature>
<feature type="compositionally biased region" description="Basic and acidic residues" evidence="1">
    <location>
        <begin position="1"/>
        <end position="10"/>
    </location>
</feature>
<evidence type="ECO:0000256" key="1">
    <source>
        <dbReference type="SAM" id="MobiDB-lite"/>
    </source>
</evidence>
<comment type="caution">
    <text evidence="2">The sequence shown here is derived from an EMBL/GenBank/DDBJ whole genome shotgun (WGS) entry which is preliminary data.</text>
</comment>
<reference evidence="2" key="1">
    <citation type="submission" date="2023-03" db="EMBL/GenBank/DDBJ databases">
        <title>Massive genome expansion in bonnet fungi (Mycena s.s.) driven by repeated elements and novel gene families across ecological guilds.</title>
        <authorList>
            <consortium name="Lawrence Berkeley National Laboratory"/>
            <person name="Harder C.B."/>
            <person name="Miyauchi S."/>
            <person name="Viragh M."/>
            <person name="Kuo A."/>
            <person name="Thoen E."/>
            <person name="Andreopoulos B."/>
            <person name="Lu D."/>
            <person name="Skrede I."/>
            <person name="Drula E."/>
            <person name="Henrissat B."/>
            <person name="Morin E."/>
            <person name="Kohler A."/>
            <person name="Barry K."/>
            <person name="LaButti K."/>
            <person name="Morin E."/>
            <person name="Salamov A."/>
            <person name="Lipzen A."/>
            <person name="Mereny Z."/>
            <person name="Hegedus B."/>
            <person name="Baldrian P."/>
            <person name="Stursova M."/>
            <person name="Weitz H."/>
            <person name="Taylor A."/>
            <person name="Grigoriev I.V."/>
            <person name="Nagy L.G."/>
            <person name="Martin F."/>
            <person name="Kauserud H."/>
        </authorList>
    </citation>
    <scope>NUCLEOTIDE SEQUENCE</scope>
    <source>
        <strain evidence="2">CBHHK002</strain>
    </source>
</reference>
<gene>
    <name evidence="2" type="ORF">DFH08DRAFT_808007</name>
</gene>
<evidence type="ECO:0000313" key="2">
    <source>
        <dbReference type="EMBL" id="KAJ7348263.1"/>
    </source>
</evidence>
<accession>A0AAD7A2I0</accession>
<dbReference type="Proteomes" id="UP001218218">
    <property type="component" value="Unassembled WGS sequence"/>
</dbReference>
<sequence>MSKADLKMSELKPSLDGAPKNKPNVKASAKYREPVRGGECNGRAVETVEYGRPVPSNVIREPPLPYRLRTVHWTAVFGTIRSPGRTVTIPKTHPHLKRFSFTCSALHNDSDFLE</sequence>
<organism evidence="2 3">
    <name type="scientific">Mycena albidolilacea</name>
    <dbReference type="NCBI Taxonomy" id="1033008"/>
    <lineage>
        <taxon>Eukaryota</taxon>
        <taxon>Fungi</taxon>
        <taxon>Dikarya</taxon>
        <taxon>Basidiomycota</taxon>
        <taxon>Agaricomycotina</taxon>
        <taxon>Agaricomycetes</taxon>
        <taxon>Agaricomycetidae</taxon>
        <taxon>Agaricales</taxon>
        <taxon>Marasmiineae</taxon>
        <taxon>Mycenaceae</taxon>
        <taxon>Mycena</taxon>
    </lineage>
</organism>
<name>A0AAD7A2I0_9AGAR</name>
<proteinExistence type="predicted"/>